<dbReference type="EMBL" id="QEAN01000196">
    <property type="protein sequence ID" value="TPX43554.1"/>
    <property type="molecule type" value="Genomic_DNA"/>
</dbReference>
<sequence>MFKNTFLGFGDLCKPSATPTDLSQQSSAASVAQCNSASSGSNNTSKQLRTLKRVHWGNESTGSANDGGCTDSNDESTDDVVRAQQQQQGEEHEAAPARIRRYRENEVASRIHIQRNDTHYLLIFSMSEASLEAPAMPMVMSFKHKTVTHDMYINQATCRLCWVVTFPPVHVSGSGISGLSRKVAEGATEPGRPDTLPVEFSMNRFTHTIAGVAARDGNSYYFDLHADEDLLRLILETVEVDDAAKHMVHHSSDAVRWKGVLSIRVGGDKPAGAQWDVGVTMLSTVSALPHDAKTLGYLADKVSLNALALYGESTDMLAAGYDDDDDGDDCKGAELPPLRNMAAVEGSGAKPPAVLTNDVQPAASPVDSMVSQFMMFSATASNPRRRSNDYYDIKKW</sequence>
<keyword evidence="4" id="KW-1185">Reference proteome</keyword>
<proteinExistence type="predicted"/>
<evidence type="ECO:0000313" key="4">
    <source>
        <dbReference type="Proteomes" id="UP000317494"/>
    </source>
</evidence>
<dbReference type="Proteomes" id="UP000317494">
    <property type="component" value="Unassembled WGS sequence"/>
</dbReference>
<dbReference type="OrthoDB" id="10579856at2759"/>
<organism evidence="3 4">
    <name type="scientific">Synchytrium endobioticum</name>
    <dbReference type="NCBI Taxonomy" id="286115"/>
    <lineage>
        <taxon>Eukaryota</taxon>
        <taxon>Fungi</taxon>
        <taxon>Fungi incertae sedis</taxon>
        <taxon>Chytridiomycota</taxon>
        <taxon>Chytridiomycota incertae sedis</taxon>
        <taxon>Chytridiomycetes</taxon>
        <taxon>Synchytriales</taxon>
        <taxon>Synchytriaceae</taxon>
        <taxon>Synchytrium</taxon>
    </lineage>
</organism>
<dbReference type="EMBL" id="QEAM01000264">
    <property type="protein sequence ID" value="TPX42573.1"/>
    <property type="molecule type" value="Genomic_DNA"/>
</dbReference>
<evidence type="ECO:0000256" key="1">
    <source>
        <dbReference type="SAM" id="MobiDB-lite"/>
    </source>
</evidence>
<accession>A0A507CWL5</accession>
<name>A0A507CWL5_9FUNG</name>
<protein>
    <submittedName>
        <fullName evidence="3">Uncharacterized protein</fullName>
    </submittedName>
</protein>
<dbReference type="STRING" id="286115.A0A507CWL5"/>
<evidence type="ECO:0000313" key="3">
    <source>
        <dbReference type="EMBL" id="TPX43554.1"/>
    </source>
</evidence>
<reference evidence="4 5" key="1">
    <citation type="journal article" date="2019" name="Sci. Rep.">
        <title>Comparative genomics of chytrid fungi reveal insights into the obligate biotrophic and pathogenic lifestyle of Synchytrium endobioticum.</title>
        <authorList>
            <person name="van de Vossenberg B.T.L.H."/>
            <person name="Warris S."/>
            <person name="Nguyen H.D.T."/>
            <person name="van Gent-Pelzer M.P.E."/>
            <person name="Joly D.L."/>
            <person name="van de Geest H.C."/>
            <person name="Bonants P.J.M."/>
            <person name="Smith D.S."/>
            <person name="Levesque C.A."/>
            <person name="van der Lee T.A.J."/>
        </authorList>
    </citation>
    <scope>NUCLEOTIDE SEQUENCE [LARGE SCALE GENOMIC DNA]</scope>
    <source>
        <strain evidence="2 5">LEV6574</strain>
        <strain evidence="3 4">MB42</strain>
    </source>
</reference>
<comment type="caution">
    <text evidence="3">The sequence shown here is derived from an EMBL/GenBank/DDBJ whole genome shotgun (WGS) entry which is preliminary data.</text>
</comment>
<dbReference type="VEuPathDB" id="FungiDB:SeMB42_g04679"/>
<evidence type="ECO:0000313" key="2">
    <source>
        <dbReference type="EMBL" id="TPX42573.1"/>
    </source>
</evidence>
<dbReference type="AlphaFoldDB" id="A0A507CWL5"/>
<gene>
    <name evidence="2" type="ORF">SeLEV6574_g05527</name>
    <name evidence="3" type="ORF">SeMB42_g04679</name>
</gene>
<dbReference type="Proteomes" id="UP000320475">
    <property type="component" value="Unassembled WGS sequence"/>
</dbReference>
<feature type="region of interest" description="Disordered" evidence="1">
    <location>
        <begin position="55"/>
        <end position="98"/>
    </location>
</feature>
<evidence type="ECO:0000313" key="5">
    <source>
        <dbReference type="Proteomes" id="UP000320475"/>
    </source>
</evidence>